<dbReference type="Proteomes" id="UP000190675">
    <property type="component" value="Chromosome I"/>
</dbReference>
<dbReference type="OrthoDB" id="8239842at2"/>
<dbReference type="AlphaFoldDB" id="A0A1M5RCL5"/>
<dbReference type="RefSeq" id="WP_079569404.1">
    <property type="nucleotide sequence ID" value="NZ_LT670818.1"/>
</dbReference>
<gene>
    <name evidence="1" type="ORF">SAMN05444169_6473</name>
</gene>
<sequence>MDEFAKIDRALDELLVNLGAMVLRLSSPEVSKTVEERNALARSVNQYAACARRSTDPRVQRLNDDLAETLRPRLRIVSSS</sequence>
<organism evidence="1 2">
    <name type="scientific">Bradyrhizobium erythrophlei</name>
    <dbReference type="NCBI Taxonomy" id="1437360"/>
    <lineage>
        <taxon>Bacteria</taxon>
        <taxon>Pseudomonadati</taxon>
        <taxon>Pseudomonadota</taxon>
        <taxon>Alphaproteobacteria</taxon>
        <taxon>Hyphomicrobiales</taxon>
        <taxon>Nitrobacteraceae</taxon>
        <taxon>Bradyrhizobium</taxon>
    </lineage>
</organism>
<proteinExistence type="predicted"/>
<name>A0A1M5RCL5_9BRAD</name>
<dbReference type="EMBL" id="LT670818">
    <property type="protein sequence ID" value="SHH23789.1"/>
    <property type="molecule type" value="Genomic_DNA"/>
</dbReference>
<accession>A0A1M5RCL5</accession>
<evidence type="ECO:0000313" key="2">
    <source>
        <dbReference type="Proteomes" id="UP000190675"/>
    </source>
</evidence>
<reference evidence="1 2" key="1">
    <citation type="submission" date="2016-11" db="EMBL/GenBank/DDBJ databases">
        <authorList>
            <person name="Jaros S."/>
            <person name="Januszkiewicz K."/>
            <person name="Wedrychowicz H."/>
        </authorList>
    </citation>
    <scope>NUCLEOTIDE SEQUENCE [LARGE SCALE GENOMIC DNA]</scope>
    <source>
        <strain evidence="1 2">GAS242</strain>
    </source>
</reference>
<protein>
    <submittedName>
        <fullName evidence="1">Uncharacterized protein</fullName>
    </submittedName>
</protein>
<evidence type="ECO:0000313" key="1">
    <source>
        <dbReference type="EMBL" id="SHH23789.1"/>
    </source>
</evidence>